<keyword evidence="1" id="KW-0812">Transmembrane</keyword>
<keyword evidence="3" id="KW-1185">Reference proteome</keyword>
<evidence type="ECO:0000313" key="3">
    <source>
        <dbReference type="Proteomes" id="UP001409291"/>
    </source>
</evidence>
<proteinExistence type="predicted"/>
<evidence type="ECO:0000256" key="1">
    <source>
        <dbReference type="SAM" id="Phobius"/>
    </source>
</evidence>
<dbReference type="RefSeq" id="WP_346583214.1">
    <property type="nucleotide sequence ID" value="NZ_JBDJNQ010000016.1"/>
</dbReference>
<organism evidence="2 3">
    <name type="scientific">Sphingobacterium kitahiroshimense</name>
    <dbReference type="NCBI Taxonomy" id="470446"/>
    <lineage>
        <taxon>Bacteria</taxon>
        <taxon>Pseudomonadati</taxon>
        <taxon>Bacteroidota</taxon>
        <taxon>Sphingobacteriia</taxon>
        <taxon>Sphingobacteriales</taxon>
        <taxon>Sphingobacteriaceae</taxon>
        <taxon>Sphingobacterium</taxon>
    </lineage>
</organism>
<reference evidence="2 3" key="1">
    <citation type="submission" date="2024-04" db="EMBL/GenBank/DDBJ databases">
        <title>WGS of bacteria from Torrens River.</title>
        <authorList>
            <person name="Wyrsch E.R."/>
            <person name="Drigo B."/>
        </authorList>
    </citation>
    <scope>NUCLEOTIDE SEQUENCE [LARGE SCALE GENOMIC DNA]</scope>
    <source>
        <strain evidence="2 3">TWI391</strain>
    </source>
</reference>
<feature type="transmembrane region" description="Helical" evidence="1">
    <location>
        <begin position="34"/>
        <end position="54"/>
    </location>
</feature>
<gene>
    <name evidence="2" type="ORF">ABE541_24005</name>
</gene>
<keyword evidence="1" id="KW-1133">Transmembrane helix</keyword>
<evidence type="ECO:0000313" key="2">
    <source>
        <dbReference type="EMBL" id="MEN5380350.1"/>
    </source>
</evidence>
<evidence type="ECO:0008006" key="4">
    <source>
        <dbReference type="Google" id="ProtNLM"/>
    </source>
</evidence>
<feature type="transmembrane region" description="Helical" evidence="1">
    <location>
        <begin position="6"/>
        <end position="27"/>
    </location>
</feature>
<protein>
    <recommendedName>
        <fullName evidence="4">DUF92 domain-containing protein</fullName>
    </recommendedName>
</protein>
<feature type="transmembrane region" description="Helical" evidence="1">
    <location>
        <begin position="100"/>
        <end position="118"/>
    </location>
</feature>
<dbReference type="EMBL" id="JBDJNQ010000016">
    <property type="protein sequence ID" value="MEN5380350.1"/>
    <property type="molecule type" value="Genomic_DNA"/>
</dbReference>
<dbReference type="Proteomes" id="UP001409291">
    <property type="component" value="Unassembled WGS sequence"/>
</dbReference>
<sequence>MIQQILFIMAMALLSITLIDTLGSIISRKFNFNYSFFSIFSLATYVLTGFYLSFVTSSLWALLLCGVIGLYDGTVGLKISSKLKANVENVNFDKMKTNNLSPIASFTIGLVFVAIGLFF</sequence>
<name>A0ABV0C0J9_9SPHI</name>
<comment type="caution">
    <text evidence="2">The sequence shown here is derived from an EMBL/GenBank/DDBJ whole genome shotgun (WGS) entry which is preliminary data.</text>
</comment>
<keyword evidence="1" id="KW-0472">Membrane</keyword>
<accession>A0ABV0C0J9</accession>
<feature type="transmembrane region" description="Helical" evidence="1">
    <location>
        <begin position="60"/>
        <end position="79"/>
    </location>
</feature>